<reference evidence="1 2" key="1">
    <citation type="submission" date="2019-07" db="EMBL/GenBank/DDBJ databases">
        <title>Flavobacterium sp. nov., isolated from glacier ice.</title>
        <authorList>
            <person name="Liu Q."/>
            <person name="Xin Y.-H."/>
        </authorList>
    </citation>
    <scope>NUCLEOTIDE SEQUENCE [LARGE SCALE GENOMIC DNA]</scope>
    <source>
        <strain evidence="1 2">ZT4R6</strain>
    </source>
</reference>
<dbReference type="InterPro" id="IPR036116">
    <property type="entry name" value="FN3_sf"/>
</dbReference>
<dbReference type="Gene3D" id="2.60.40.10">
    <property type="entry name" value="Immunoglobulins"/>
    <property type="match status" value="3"/>
</dbReference>
<dbReference type="Proteomes" id="UP000320643">
    <property type="component" value="Unassembled WGS sequence"/>
</dbReference>
<dbReference type="RefSeq" id="WP_143375329.1">
    <property type="nucleotide sequence ID" value="NZ_VJVZ01000023.1"/>
</dbReference>
<dbReference type="InterPro" id="IPR013783">
    <property type="entry name" value="Ig-like_fold"/>
</dbReference>
<dbReference type="OrthoDB" id="1121506at2"/>
<name>A0A552US81_9FLAO</name>
<dbReference type="PROSITE" id="PS51257">
    <property type="entry name" value="PROKAR_LIPOPROTEIN"/>
    <property type="match status" value="1"/>
</dbReference>
<gene>
    <name evidence="1" type="ORF">FMM05_20655</name>
</gene>
<dbReference type="AlphaFoldDB" id="A0A552US81"/>
<organism evidence="1 2">
    <name type="scientific">Flavobacterium zepuense</name>
    <dbReference type="NCBI Taxonomy" id="2593302"/>
    <lineage>
        <taxon>Bacteria</taxon>
        <taxon>Pseudomonadati</taxon>
        <taxon>Bacteroidota</taxon>
        <taxon>Flavobacteriia</taxon>
        <taxon>Flavobacteriales</taxon>
        <taxon>Flavobacteriaceae</taxon>
        <taxon>Flavobacterium</taxon>
    </lineage>
</organism>
<sequence length="309" mass="34444">MKKILLLPMLLLLVFSCEEILLEDDISDETVNLVAPVDDAEFYSTGITFTWDPIENGTQYRIQIARPNFTAPLQIITDNVVDTTSFTTQLNVGDYEWRVKAVNSGYETAYSTRSLKVLSNEDFQNNSVTLSLPANNTITNVASQNLIWQPVIGATGYHIQIVNTQSSTSVSEQDTNGTTFTYLFPEGSYQWKVRAGNGDQNTLYSSRTILIDLTAPNTPQLNLPANLTNTSNNDVTFQWNRVAIAGSVEKDSIYIYNNNTLTDLEYKNEQTSPYNTATLGDGTYFWFVKAFDAAGNVSQQSSVFSFTLN</sequence>
<evidence type="ECO:0000313" key="1">
    <source>
        <dbReference type="EMBL" id="TRW21075.1"/>
    </source>
</evidence>
<keyword evidence="2" id="KW-1185">Reference proteome</keyword>
<protein>
    <submittedName>
        <fullName evidence="1">Uncharacterized protein</fullName>
    </submittedName>
</protein>
<proteinExistence type="predicted"/>
<evidence type="ECO:0000313" key="2">
    <source>
        <dbReference type="Proteomes" id="UP000320643"/>
    </source>
</evidence>
<comment type="caution">
    <text evidence="1">The sequence shown here is derived from an EMBL/GenBank/DDBJ whole genome shotgun (WGS) entry which is preliminary data.</text>
</comment>
<dbReference type="EMBL" id="VJVZ01000023">
    <property type="protein sequence ID" value="TRW21075.1"/>
    <property type="molecule type" value="Genomic_DNA"/>
</dbReference>
<accession>A0A552US81</accession>
<dbReference type="SUPFAM" id="SSF49265">
    <property type="entry name" value="Fibronectin type III"/>
    <property type="match status" value="2"/>
</dbReference>